<feature type="compositionally biased region" description="Polar residues" evidence="1">
    <location>
        <begin position="89"/>
        <end position="100"/>
    </location>
</feature>
<proteinExistence type="predicted"/>
<evidence type="ECO:0000313" key="2">
    <source>
        <dbReference type="EMBL" id="KAK0622824.1"/>
    </source>
</evidence>
<dbReference type="Proteomes" id="UP001175000">
    <property type="component" value="Unassembled WGS sequence"/>
</dbReference>
<keyword evidence="3" id="KW-1185">Reference proteome</keyword>
<feature type="compositionally biased region" description="Basic and acidic residues" evidence="1">
    <location>
        <begin position="101"/>
        <end position="113"/>
    </location>
</feature>
<sequence>MHSSCAQCGEIAQSPHCDRPRGPACTANRGELAQPRRGPANPRVWTVASAAPGFPGVGDRSPVVSPTVSAAEKQKPTDRPNSAMHPSHLSGSQPSVTATSMEHRMGGWGERRQSGPVTPVETATFATLRLAPALALVEIQFAIRLPNED</sequence>
<reference evidence="2" key="1">
    <citation type="submission" date="2023-06" db="EMBL/GenBank/DDBJ databases">
        <title>Genome-scale phylogeny and comparative genomics of the fungal order Sordariales.</title>
        <authorList>
            <consortium name="Lawrence Berkeley National Laboratory"/>
            <person name="Hensen N."/>
            <person name="Bonometti L."/>
            <person name="Westerberg I."/>
            <person name="Brannstrom I.O."/>
            <person name="Guillou S."/>
            <person name="Cros-Aarteil S."/>
            <person name="Calhoun S."/>
            <person name="Haridas S."/>
            <person name="Kuo A."/>
            <person name="Mondo S."/>
            <person name="Pangilinan J."/>
            <person name="Riley R."/>
            <person name="Labutti K."/>
            <person name="Andreopoulos B."/>
            <person name="Lipzen A."/>
            <person name="Chen C."/>
            <person name="Yanf M."/>
            <person name="Daum C."/>
            <person name="Ng V."/>
            <person name="Clum A."/>
            <person name="Steindorff A."/>
            <person name="Ohm R."/>
            <person name="Martin F."/>
            <person name="Silar P."/>
            <person name="Natvig D."/>
            <person name="Lalanne C."/>
            <person name="Gautier V."/>
            <person name="Ament-Velasquez S.L."/>
            <person name="Kruys A."/>
            <person name="Hutchinson M.I."/>
            <person name="Powell A.J."/>
            <person name="Barry K."/>
            <person name="Miller A.N."/>
            <person name="Grigoriev I.V."/>
            <person name="Debuchy R."/>
            <person name="Gladieux P."/>
            <person name="Thoren M.H."/>
            <person name="Johannesson H."/>
        </authorList>
    </citation>
    <scope>NUCLEOTIDE SEQUENCE</scope>
    <source>
        <strain evidence="2">CBS 606.72</strain>
    </source>
</reference>
<gene>
    <name evidence="2" type="ORF">B0T14DRAFT_153804</name>
</gene>
<dbReference type="AlphaFoldDB" id="A0AA39WWB3"/>
<name>A0AA39WWB3_9PEZI</name>
<comment type="caution">
    <text evidence="2">The sequence shown here is derived from an EMBL/GenBank/DDBJ whole genome shotgun (WGS) entry which is preliminary data.</text>
</comment>
<accession>A0AA39WWB3</accession>
<evidence type="ECO:0000256" key="1">
    <source>
        <dbReference type="SAM" id="MobiDB-lite"/>
    </source>
</evidence>
<feature type="region of interest" description="Disordered" evidence="1">
    <location>
        <begin position="1"/>
        <end position="117"/>
    </location>
</feature>
<evidence type="ECO:0000313" key="3">
    <source>
        <dbReference type="Proteomes" id="UP001175000"/>
    </source>
</evidence>
<organism evidence="2 3">
    <name type="scientific">Immersiella caudata</name>
    <dbReference type="NCBI Taxonomy" id="314043"/>
    <lineage>
        <taxon>Eukaryota</taxon>
        <taxon>Fungi</taxon>
        <taxon>Dikarya</taxon>
        <taxon>Ascomycota</taxon>
        <taxon>Pezizomycotina</taxon>
        <taxon>Sordariomycetes</taxon>
        <taxon>Sordariomycetidae</taxon>
        <taxon>Sordariales</taxon>
        <taxon>Lasiosphaeriaceae</taxon>
        <taxon>Immersiella</taxon>
    </lineage>
</organism>
<dbReference type="EMBL" id="JAULSU010000003">
    <property type="protein sequence ID" value="KAK0622824.1"/>
    <property type="molecule type" value="Genomic_DNA"/>
</dbReference>
<protein>
    <submittedName>
        <fullName evidence="2">Uncharacterized protein</fullName>
    </submittedName>
</protein>